<organism evidence="1 2">
    <name type="scientific">Pyropia yezoensis</name>
    <name type="common">Susabi-nori</name>
    <name type="synonym">Porphyra yezoensis</name>
    <dbReference type="NCBI Taxonomy" id="2788"/>
    <lineage>
        <taxon>Eukaryota</taxon>
        <taxon>Rhodophyta</taxon>
        <taxon>Bangiophyceae</taxon>
        <taxon>Bangiales</taxon>
        <taxon>Bangiaceae</taxon>
        <taxon>Pyropia</taxon>
    </lineage>
</organism>
<gene>
    <name evidence="1" type="ORF">I4F81_011835</name>
</gene>
<reference evidence="1" key="1">
    <citation type="submission" date="2019-11" db="EMBL/GenBank/DDBJ databases">
        <title>Nori genome reveals adaptations in red seaweeds to the harsh intertidal environment.</title>
        <authorList>
            <person name="Wang D."/>
            <person name="Mao Y."/>
        </authorList>
    </citation>
    <scope>NUCLEOTIDE SEQUENCE</scope>
    <source>
        <tissue evidence="1">Gametophyte</tissue>
    </source>
</reference>
<dbReference type="Proteomes" id="UP000798662">
    <property type="component" value="Chromosome 3"/>
</dbReference>
<sequence length="868" mass="87554">MSTPSSPIHPGQGLPILAHGPSILGALDRADVLVLSGETGSGKSTQLPQLLLARHPDAVMAISQPRRVAATAVAARVAAERGEPLGGVVGYAVRFDERCSPATQVRYATDGLMLREAVGDPTLSRYTHVLLDEVHERALATDVLVAVVKRAAILRRQLPEPTGGEGAAGAPPNPGPLKVVLMSATADVELLVRYFSTAPPPAGRDAPTADAAASPSPSAVASEALGVASPVVKKKKKRPRPGSPLPVAAPPPGSGLAVARHHVRGRQYPVTVLYAADPVADYLDAAVTAALQVHVDQPVPGDILVFLTGADEIDAAVELLRARAGRLLERSDARSLLPLPLYASLPPAAQARALLPLPPGKGGRRSAHGCRLCGGTEVVAPDGGGRQTMGDLVHDGAVRASRSGGGAAADADTTTCSECGGRVTAASAAAFAAAAATVSAGSSRGSSAVRKVIFSTNVAETSVTISGVRYVIDAGVAKSRTTTPSGADILRVAPISRAAAAQRAGRAGRQAAGVAYRLYSEAAWARMAPRPVAELASADLAPTVLSLLAMRVCGPRNDPTAFDYLQPPKTAAVTAALERLVGLGAVAVTAGSLAVTPMGTAMARLPVRPAHARALLESVALDVTAPLLSAVALLAADGAVWAAGAAARAAADASRRAFAHPTGDHLTLAAVLDAYAAAAGEGGEGAGPFCKRHALNARTLAAATSVRAQLAGLLDTISREPHWVGVAAAGGVLPGGAPAVAAMDPAERVRRCLAAGYVGAAASWRGGAVRAYVLLGGAKPMAAAVHPSSVLSAAALARGGGGTPAGGGASGAAAARRPADDDGRGRRPRTVVFDELVITSKAYLRSVTAVESGWLVEHGGDYYRSVQA</sequence>
<proteinExistence type="predicted"/>
<comment type="caution">
    <text evidence="1">The sequence shown here is derived from an EMBL/GenBank/DDBJ whole genome shotgun (WGS) entry which is preliminary data.</text>
</comment>
<evidence type="ECO:0000313" key="2">
    <source>
        <dbReference type="Proteomes" id="UP000798662"/>
    </source>
</evidence>
<evidence type="ECO:0000313" key="1">
    <source>
        <dbReference type="EMBL" id="KAK1869358.1"/>
    </source>
</evidence>
<name>A0ACC3CHR7_PYRYE</name>
<accession>A0ACC3CHR7</accession>
<dbReference type="EMBL" id="CM020620">
    <property type="protein sequence ID" value="KAK1869358.1"/>
    <property type="molecule type" value="Genomic_DNA"/>
</dbReference>
<protein>
    <submittedName>
        <fullName evidence="1">Uncharacterized protein</fullName>
    </submittedName>
</protein>
<keyword evidence="2" id="KW-1185">Reference proteome</keyword>